<proteinExistence type="predicted"/>
<accession>A0A202E7F3</accession>
<dbReference type="Proteomes" id="UP000196084">
    <property type="component" value="Unassembled WGS sequence"/>
</dbReference>
<sequence length="150" mass="15304">MIGIDVVGAGVALALAVGIGLCAHEWSHALVLRSAGIDFTLEYLPDRSSGPLGLLASCPWAVVEPQPTGRDSAWVLRIAALMPLLLAAPVLALGAAGYLTAATPAVTAAAIGWLACSIPSPQDFSVAFHAEQLLEEATDTSAVVTCSRAD</sequence>
<dbReference type="AlphaFoldDB" id="A0A202E7F3"/>
<organism evidence="2 3">
    <name type="scientific">Natronolimnobius baerhuensis</name>
    <dbReference type="NCBI Taxonomy" id="253108"/>
    <lineage>
        <taxon>Archaea</taxon>
        <taxon>Methanobacteriati</taxon>
        <taxon>Methanobacteriota</taxon>
        <taxon>Stenosarchaea group</taxon>
        <taxon>Halobacteria</taxon>
        <taxon>Halobacteriales</taxon>
        <taxon>Natrialbaceae</taxon>
        <taxon>Natronolimnobius</taxon>
    </lineage>
</organism>
<evidence type="ECO:0000256" key="1">
    <source>
        <dbReference type="SAM" id="Phobius"/>
    </source>
</evidence>
<comment type="caution">
    <text evidence="2">The sequence shown here is derived from an EMBL/GenBank/DDBJ whole genome shotgun (WGS) entry which is preliminary data.</text>
</comment>
<keyword evidence="3" id="KW-1185">Reference proteome</keyword>
<dbReference type="OrthoDB" id="204561at2157"/>
<dbReference type="RefSeq" id="WP_087714403.1">
    <property type="nucleotide sequence ID" value="NZ_MWPH01000002.1"/>
</dbReference>
<keyword evidence="1" id="KW-1133">Transmembrane helix</keyword>
<gene>
    <name evidence="2" type="ORF">B2G88_07155</name>
</gene>
<protein>
    <recommendedName>
        <fullName evidence="4">DUF3267 domain-containing protein</fullName>
    </recommendedName>
</protein>
<dbReference type="EMBL" id="MWPH01000002">
    <property type="protein sequence ID" value="OVE84192.1"/>
    <property type="molecule type" value="Genomic_DNA"/>
</dbReference>
<evidence type="ECO:0000313" key="3">
    <source>
        <dbReference type="Proteomes" id="UP000196084"/>
    </source>
</evidence>
<reference evidence="2 3" key="1">
    <citation type="submission" date="2017-02" db="EMBL/GenBank/DDBJ databases">
        <title>Natronthermophilus aegyptiacus gen. nov.,sp. nov., an aerobic, extremely halophilic alkalithermophilic archaeon isolated from the athalassohaline Wadi An Natrun, Egypt.</title>
        <authorList>
            <person name="Zhao B."/>
        </authorList>
    </citation>
    <scope>NUCLEOTIDE SEQUENCE [LARGE SCALE GENOMIC DNA]</scope>
    <source>
        <strain evidence="2 3">CGMCC 1.3597</strain>
    </source>
</reference>
<keyword evidence="1" id="KW-0812">Transmembrane</keyword>
<name>A0A202E7F3_9EURY</name>
<keyword evidence="1" id="KW-0472">Membrane</keyword>
<evidence type="ECO:0008006" key="4">
    <source>
        <dbReference type="Google" id="ProtNLM"/>
    </source>
</evidence>
<evidence type="ECO:0000313" key="2">
    <source>
        <dbReference type="EMBL" id="OVE84192.1"/>
    </source>
</evidence>
<feature type="transmembrane region" description="Helical" evidence="1">
    <location>
        <begin position="74"/>
        <end position="99"/>
    </location>
</feature>